<evidence type="ECO:0000313" key="2">
    <source>
        <dbReference type="Proteomes" id="UP000807825"/>
    </source>
</evidence>
<dbReference type="Proteomes" id="UP000807825">
    <property type="component" value="Unassembled WGS sequence"/>
</dbReference>
<accession>A0A9D6V377</accession>
<dbReference type="EMBL" id="JACRDE010000269">
    <property type="protein sequence ID" value="MBI5249820.1"/>
    <property type="molecule type" value="Genomic_DNA"/>
</dbReference>
<proteinExistence type="predicted"/>
<organism evidence="1 2">
    <name type="scientific">Desulfomonile tiedjei</name>
    <dbReference type="NCBI Taxonomy" id="2358"/>
    <lineage>
        <taxon>Bacteria</taxon>
        <taxon>Pseudomonadati</taxon>
        <taxon>Thermodesulfobacteriota</taxon>
        <taxon>Desulfomonilia</taxon>
        <taxon>Desulfomonilales</taxon>
        <taxon>Desulfomonilaceae</taxon>
        <taxon>Desulfomonile</taxon>
    </lineage>
</organism>
<evidence type="ECO:0000313" key="1">
    <source>
        <dbReference type="EMBL" id="MBI5249820.1"/>
    </source>
</evidence>
<sequence length="60" mass="6667">MNTQPVRSKNTTDEFVGGVQGLLDQPILARTPARKPVDREVCGEICSENVQETVPFLRPQ</sequence>
<protein>
    <submittedName>
        <fullName evidence="1">Uncharacterized protein</fullName>
    </submittedName>
</protein>
<dbReference type="AlphaFoldDB" id="A0A9D6V377"/>
<comment type="caution">
    <text evidence="1">The sequence shown here is derived from an EMBL/GenBank/DDBJ whole genome shotgun (WGS) entry which is preliminary data.</text>
</comment>
<reference evidence="1" key="1">
    <citation type="submission" date="2020-07" db="EMBL/GenBank/DDBJ databases">
        <title>Huge and variable diversity of episymbiotic CPR bacteria and DPANN archaea in groundwater ecosystems.</title>
        <authorList>
            <person name="He C.Y."/>
            <person name="Keren R."/>
            <person name="Whittaker M."/>
            <person name="Farag I.F."/>
            <person name="Doudna J."/>
            <person name="Cate J.H.D."/>
            <person name="Banfield J.F."/>
        </authorList>
    </citation>
    <scope>NUCLEOTIDE SEQUENCE</scope>
    <source>
        <strain evidence="1">NC_groundwater_1664_Pr3_B-0.1um_52_9</strain>
    </source>
</reference>
<gene>
    <name evidence="1" type="ORF">HY912_10015</name>
</gene>
<name>A0A9D6V377_9BACT</name>